<keyword evidence="2" id="KW-1185">Reference proteome</keyword>
<dbReference type="EMBL" id="CAAALY010077959">
    <property type="protein sequence ID" value="VEL26077.1"/>
    <property type="molecule type" value="Genomic_DNA"/>
</dbReference>
<evidence type="ECO:0000313" key="1">
    <source>
        <dbReference type="EMBL" id="VEL26077.1"/>
    </source>
</evidence>
<dbReference type="AlphaFoldDB" id="A0A3S5FEL1"/>
<gene>
    <name evidence="1" type="ORF">PXEA_LOCUS19517</name>
</gene>
<dbReference type="Proteomes" id="UP000784294">
    <property type="component" value="Unassembled WGS sequence"/>
</dbReference>
<accession>A0A3S5FEL1</accession>
<comment type="caution">
    <text evidence="1">The sequence shown here is derived from an EMBL/GenBank/DDBJ whole genome shotgun (WGS) entry which is preliminary data.</text>
</comment>
<evidence type="ECO:0000313" key="2">
    <source>
        <dbReference type="Proteomes" id="UP000784294"/>
    </source>
</evidence>
<name>A0A3S5FEL1_9PLAT</name>
<reference evidence="1" key="1">
    <citation type="submission" date="2018-11" db="EMBL/GenBank/DDBJ databases">
        <authorList>
            <consortium name="Pathogen Informatics"/>
        </authorList>
    </citation>
    <scope>NUCLEOTIDE SEQUENCE</scope>
</reference>
<protein>
    <submittedName>
        <fullName evidence="1">Uncharacterized protein</fullName>
    </submittedName>
</protein>
<proteinExistence type="predicted"/>
<sequence length="63" mass="7388">MAKEAELNNLQMSIEKEHAKRLELDGKITQELRNRLTMKKAAEYVKKLTTKVEDQSRELETKV</sequence>
<organism evidence="1 2">
    <name type="scientific">Protopolystoma xenopodis</name>
    <dbReference type="NCBI Taxonomy" id="117903"/>
    <lineage>
        <taxon>Eukaryota</taxon>
        <taxon>Metazoa</taxon>
        <taxon>Spiralia</taxon>
        <taxon>Lophotrochozoa</taxon>
        <taxon>Platyhelminthes</taxon>
        <taxon>Monogenea</taxon>
        <taxon>Polyopisthocotylea</taxon>
        <taxon>Polystomatidea</taxon>
        <taxon>Polystomatidae</taxon>
        <taxon>Protopolystoma</taxon>
    </lineage>
</organism>